<dbReference type="Proteomes" id="UP000555546">
    <property type="component" value="Unassembled WGS sequence"/>
</dbReference>
<feature type="compositionally biased region" description="Acidic residues" evidence="1">
    <location>
        <begin position="120"/>
        <end position="129"/>
    </location>
</feature>
<reference evidence="2 3" key="1">
    <citation type="submission" date="2020-08" db="EMBL/GenBank/DDBJ databases">
        <title>Genomic Encyclopedia of Type Strains, Phase IV (KMG-IV): sequencing the most valuable type-strain genomes for metagenomic binning, comparative biology and taxonomic classification.</title>
        <authorList>
            <person name="Goeker M."/>
        </authorList>
    </citation>
    <scope>NUCLEOTIDE SEQUENCE [LARGE SCALE GENOMIC DNA]</scope>
    <source>
        <strain evidence="2 3">DSM 26944</strain>
    </source>
</reference>
<gene>
    <name evidence="2" type="ORF">FHS76_001559</name>
</gene>
<organism evidence="2 3">
    <name type="scientific">Brucella daejeonensis</name>
    <dbReference type="NCBI Taxonomy" id="659015"/>
    <lineage>
        <taxon>Bacteria</taxon>
        <taxon>Pseudomonadati</taxon>
        <taxon>Pseudomonadota</taxon>
        <taxon>Alphaproteobacteria</taxon>
        <taxon>Hyphomicrobiales</taxon>
        <taxon>Brucellaceae</taxon>
        <taxon>Brucella/Ochrobactrum group</taxon>
        <taxon>Brucella</taxon>
    </lineage>
</organism>
<sequence>MLESIADGILYHVHFDRARREEREADERRRKHLAYRRDLQEKRQQREIARQEFLQSLADDQREAIELRKTIDGASKLLSEAGPEYRGMIDWARLRLQVLESRNELEVLSGMLKEQNLFPDPDDLFDPEGDPPPKTGYWD</sequence>
<dbReference type="AlphaFoldDB" id="A0A7W9EKW1"/>
<feature type="compositionally biased region" description="Pro residues" evidence="1">
    <location>
        <begin position="130"/>
        <end position="139"/>
    </location>
</feature>
<evidence type="ECO:0000313" key="2">
    <source>
        <dbReference type="EMBL" id="MBB5701697.1"/>
    </source>
</evidence>
<dbReference type="EMBL" id="JACIJG010000005">
    <property type="protein sequence ID" value="MBB5701697.1"/>
    <property type="molecule type" value="Genomic_DNA"/>
</dbReference>
<evidence type="ECO:0000313" key="3">
    <source>
        <dbReference type="Proteomes" id="UP000555546"/>
    </source>
</evidence>
<evidence type="ECO:0000256" key="1">
    <source>
        <dbReference type="SAM" id="MobiDB-lite"/>
    </source>
</evidence>
<accession>A0A7W9EKW1</accession>
<dbReference type="RefSeq" id="WP_183650292.1">
    <property type="nucleotide sequence ID" value="NZ_JACIJG010000005.1"/>
</dbReference>
<protein>
    <submittedName>
        <fullName evidence="2">Uncharacterized protein</fullName>
    </submittedName>
</protein>
<proteinExistence type="predicted"/>
<name>A0A7W9EKW1_9HYPH</name>
<keyword evidence="3" id="KW-1185">Reference proteome</keyword>
<comment type="caution">
    <text evidence="2">The sequence shown here is derived from an EMBL/GenBank/DDBJ whole genome shotgun (WGS) entry which is preliminary data.</text>
</comment>
<feature type="region of interest" description="Disordered" evidence="1">
    <location>
        <begin position="116"/>
        <end position="139"/>
    </location>
</feature>